<reference evidence="2 3" key="1">
    <citation type="submission" date="2018-12" db="EMBL/GenBank/DDBJ databases">
        <title>Genome analysis provides insights into bioremediation potentialities of Halogeometricum borinquense strain N11.</title>
        <authorList>
            <person name="Najjari A."/>
            <person name="Youssef N."/>
            <person name="Fhoula I."/>
            <person name="Ben Dhia O."/>
            <person name="Mahjoubi M."/>
            <person name="Ouzari H.I."/>
            <person name="Cherif A."/>
        </authorList>
    </citation>
    <scope>NUCLEOTIDE SEQUENCE [LARGE SCALE GENOMIC DNA]</scope>
    <source>
        <strain evidence="2 3">N11</strain>
    </source>
</reference>
<organism evidence="2 3">
    <name type="scientific">Halogeometricum borinquense</name>
    <dbReference type="NCBI Taxonomy" id="60847"/>
    <lineage>
        <taxon>Archaea</taxon>
        <taxon>Methanobacteriati</taxon>
        <taxon>Methanobacteriota</taxon>
        <taxon>Stenosarchaea group</taxon>
        <taxon>Halobacteria</taxon>
        <taxon>Halobacteriales</taxon>
        <taxon>Haloferacaceae</taxon>
        <taxon>Halogeometricum</taxon>
    </lineage>
</organism>
<dbReference type="Proteomes" id="UP000294028">
    <property type="component" value="Unassembled WGS sequence"/>
</dbReference>
<sequence>MAREDSPSRRDVLKAGAAAAGLAAWGSFPAAAADATEIDGGTSITEPGNYVLTEDIDVSRGPAAIDVSASNVTIDGQGHTVSNDAGECISIFVGADNVTVKNTRVSGDRNGFLVAGNDATLFNNLVSGNGRSGILLSAGKRTKIEACVVRENSLIGISGSDTEDRGSADETTVFTSVVADNGLEGILLRRTDDAAVERCLVSGNGTDDATRGHGIGLIDRTRDLRLANNQLLSNVADGVSFRTRDAERTLFGLNAVGNAVANNGSAGFGFHDLVNADVEQNVFARNGRGVEGRFDRSHIRGNQFVDNDFSGACVHSLVRENGFVGDGVALNAFAHSEFLENTIIGSSQHGFSTAFVEESTFSSNTIVGSMGDGVWTDEFFGNDVRWNNLSGNSGNGFTTEQGVGSTFKFNAVTGNDGDGLSLSGFDNDDPGTYLVRKNTTSANGGAGILLIDTVDSQVTRNRVCANAGGSIETQGLADNVIENNQIC</sequence>
<dbReference type="Pfam" id="PF13229">
    <property type="entry name" value="Beta_helix"/>
    <property type="match status" value="2"/>
</dbReference>
<dbReference type="EMBL" id="RZHH01000002">
    <property type="protein sequence ID" value="RYJ13400.1"/>
    <property type="molecule type" value="Genomic_DNA"/>
</dbReference>
<dbReference type="InterPro" id="IPR006311">
    <property type="entry name" value="TAT_signal"/>
</dbReference>
<name>A0A482T6R5_9EURY</name>
<evidence type="ECO:0000313" key="2">
    <source>
        <dbReference type="EMBL" id="RYJ13400.1"/>
    </source>
</evidence>
<accession>A0A482T6R5</accession>
<dbReference type="RefSeq" id="WP_129783839.1">
    <property type="nucleotide sequence ID" value="NZ_RZHH01000002.1"/>
</dbReference>
<dbReference type="InterPro" id="IPR012334">
    <property type="entry name" value="Pectin_lyas_fold"/>
</dbReference>
<gene>
    <name evidence="2" type="ORF">ELS19_05090</name>
</gene>
<dbReference type="Gene3D" id="2.160.20.10">
    <property type="entry name" value="Single-stranded right-handed beta-helix, Pectin lyase-like"/>
    <property type="match status" value="3"/>
</dbReference>
<dbReference type="SMART" id="SM00710">
    <property type="entry name" value="PbH1"/>
    <property type="match status" value="10"/>
</dbReference>
<proteinExistence type="predicted"/>
<dbReference type="AlphaFoldDB" id="A0A482T6R5"/>
<evidence type="ECO:0000313" key="3">
    <source>
        <dbReference type="Proteomes" id="UP000294028"/>
    </source>
</evidence>
<dbReference type="InterPro" id="IPR011050">
    <property type="entry name" value="Pectin_lyase_fold/virulence"/>
</dbReference>
<dbReference type="InterPro" id="IPR006626">
    <property type="entry name" value="PbH1"/>
</dbReference>
<feature type="domain" description="Right handed beta helix" evidence="1">
    <location>
        <begin position="94"/>
        <end position="245"/>
    </location>
</feature>
<comment type="caution">
    <text evidence="2">The sequence shown here is derived from an EMBL/GenBank/DDBJ whole genome shotgun (WGS) entry which is preliminary data.</text>
</comment>
<evidence type="ECO:0000259" key="1">
    <source>
        <dbReference type="Pfam" id="PF13229"/>
    </source>
</evidence>
<protein>
    <recommendedName>
        <fullName evidence="1">Right handed beta helix domain-containing protein</fullName>
    </recommendedName>
</protein>
<dbReference type="SUPFAM" id="SSF51126">
    <property type="entry name" value="Pectin lyase-like"/>
    <property type="match status" value="2"/>
</dbReference>
<feature type="domain" description="Right handed beta helix" evidence="1">
    <location>
        <begin position="327"/>
        <end position="486"/>
    </location>
</feature>
<dbReference type="PROSITE" id="PS51318">
    <property type="entry name" value="TAT"/>
    <property type="match status" value="1"/>
</dbReference>
<dbReference type="InterPro" id="IPR039448">
    <property type="entry name" value="Beta_helix"/>
</dbReference>